<sequence length="75" mass="8653">MENQQHKLTDLRLTGSRPGCKGRGFIAIGIGIGIYMMKEQTKTGSSYTTLQKEKYYCLSHVIRQQANYSFRYQNN</sequence>
<protein>
    <submittedName>
        <fullName evidence="1">Uncharacterized protein</fullName>
    </submittedName>
</protein>
<dbReference type="Gramene" id="OGLUM03G29850.1">
    <property type="protein sequence ID" value="OGLUM03G29850.1"/>
    <property type="gene ID" value="OGLUM03G29850"/>
</dbReference>
<dbReference type="Proteomes" id="UP000026961">
    <property type="component" value="Chromosome 3"/>
</dbReference>
<reference evidence="1" key="2">
    <citation type="submission" date="2018-05" db="EMBL/GenBank/DDBJ databases">
        <title>OgluRS3 (Oryza glumaepatula Reference Sequence Version 3).</title>
        <authorList>
            <person name="Zhang J."/>
            <person name="Kudrna D."/>
            <person name="Lee S."/>
            <person name="Talag J."/>
            <person name="Welchert J."/>
            <person name="Wing R.A."/>
        </authorList>
    </citation>
    <scope>NUCLEOTIDE SEQUENCE [LARGE SCALE GENOMIC DNA]</scope>
</reference>
<reference evidence="1" key="1">
    <citation type="submission" date="2015-04" db="UniProtKB">
        <authorList>
            <consortium name="EnsemblPlants"/>
        </authorList>
    </citation>
    <scope>IDENTIFICATION</scope>
</reference>
<evidence type="ECO:0000313" key="1">
    <source>
        <dbReference type="EnsemblPlants" id="OGLUM03G29850.1"/>
    </source>
</evidence>
<organism evidence="1">
    <name type="scientific">Oryza glumipatula</name>
    <dbReference type="NCBI Taxonomy" id="40148"/>
    <lineage>
        <taxon>Eukaryota</taxon>
        <taxon>Viridiplantae</taxon>
        <taxon>Streptophyta</taxon>
        <taxon>Embryophyta</taxon>
        <taxon>Tracheophyta</taxon>
        <taxon>Spermatophyta</taxon>
        <taxon>Magnoliopsida</taxon>
        <taxon>Liliopsida</taxon>
        <taxon>Poales</taxon>
        <taxon>Poaceae</taxon>
        <taxon>BOP clade</taxon>
        <taxon>Oryzoideae</taxon>
        <taxon>Oryzeae</taxon>
        <taxon>Oryzinae</taxon>
        <taxon>Oryza</taxon>
    </lineage>
</organism>
<accession>A0A0D9ZBL9</accession>
<keyword evidence="2" id="KW-1185">Reference proteome</keyword>
<evidence type="ECO:0000313" key="2">
    <source>
        <dbReference type="Proteomes" id="UP000026961"/>
    </source>
</evidence>
<dbReference type="EnsemblPlants" id="OGLUM03G29850.1">
    <property type="protein sequence ID" value="OGLUM03G29850.1"/>
    <property type="gene ID" value="OGLUM03G29850"/>
</dbReference>
<proteinExistence type="predicted"/>
<dbReference type="HOGENOM" id="CLU_2675100_0_0_1"/>
<dbReference type="AlphaFoldDB" id="A0A0D9ZBL9"/>
<name>A0A0D9ZBL9_9ORYZ</name>